<dbReference type="PROSITE" id="PS50280">
    <property type="entry name" value="SET"/>
    <property type="match status" value="1"/>
</dbReference>
<dbReference type="AlphaFoldDB" id="A0A9P5XZ73"/>
<protein>
    <recommendedName>
        <fullName evidence="1">SET domain-containing protein</fullName>
    </recommendedName>
</protein>
<dbReference type="SUPFAM" id="SSF82199">
    <property type="entry name" value="SET domain"/>
    <property type="match status" value="1"/>
</dbReference>
<dbReference type="InterPro" id="IPR046341">
    <property type="entry name" value="SET_dom_sf"/>
</dbReference>
<reference evidence="2" key="1">
    <citation type="submission" date="2020-11" db="EMBL/GenBank/DDBJ databases">
        <authorList>
            <consortium name="DOE Joint Genome Institute"/>
            <person name="Ahrendt S."/>
            <person name="Riley R."/>
            <person name="Andreopoulos W."/>
            <person name="Labutti K."/>
            <person name="Pangilinan J."/>
            <person name="Ruiz-Duenas F.J."/>
            <person name="Barrasa J.M."/>
            <person name="Sanchez-Garcia M."/>
            <person name="Camarero S."/>
            <person name="Miyauchi S."/>
            <person name="Serrano A."/>
            <person name="Linde D."/>
            <person name="Babiker R."/>
            <person name="Drula E."/>
            <person name="Ayuso-Fernandez I."/>
            <person name="Pacheco R."/>
            <person name="Padilla G."/>
            <person name="Ferreira P."/>
            <person name="Barriuso J."/>
            <person name="Kellner H."/>
            <person name="Castanera R."/>
            <person name="Alfaro M."/>
            <person name="Ramirez L."/>
            <person name="Pisabarro A.G."/>
            <person name="Kuo A."/>
            <person name="Tritt A."/>
            <person name="Lipzen A."/>
            <person name="He G."/>
            <person name="Yan M."/>
            <person name="Ng V."/>
            <person name="Cullen D."/>
            <person name="Martin F."/>
            <person name="Rosso M.-N."/>
            <person name="Henrissat B."/>
            <person name="Hibbett D."/>
            <person name="Martinez A.T."/>
            <person name="Grigoriev I.V."/>
        </authorList>
    </citation>
    <scope>NUCLEOTIDE SEQUENCE</scope>
    <source>
        <strain evidence="2">CBS 247.69</strain>
    </source>
</reference>
<dbReference type="CDD" id="cd20071">
    <property type="entry name" value="SET_SMYD"/>
    <property type="match status" value="1"/>
</dbReference>
<comment type="caution">
    <text evidence="2">The sequence shown here is derived from an EMBL/GenBank/DDBJ whole genome shotgun (WGS) entry which is preliminary data.</text>
</comment>
<evidence type="ECO:0000259" key="1">
    <source>
        <dbReference type="PROSITE" id="PS50280"/>
    </source>
</evidence>
<sequence length="319" mass="35984">MGVGMYATTDLSMGDHILTERPLTISPIGIKIPGGIEERGERLSPEQLRQAMLFEWEKLLEMCFKRLEPENQTAFMALANSHTKDGSGPITAIVRTNGFEVDKLQDSVPEGSYVAVCKIMSRINHSCSPSADRLFDVPSFSFQLRATRDIKAGEEIFVSYCDVLEEAAHRQAYLAPYEIVCICASCTPDTTESDERRLGLRESIGLIESDFDDWIADPLLADDKTINTSLKWLEVIKQEALEASDAYRHHVYAIVRAYVALGDVENAIKYGRLLGLWYRGQSGKDDTLRLMLDPEYHKARPAWRLRVCAYHDETEHDSS</sequence>
<accession>A0A9P5XZ73</accession>
<dbReference type="Pfam" id="PF00856">
    <property type="entry name" value="SET"/>
    <property type="match status" value="1"/>
</dbReference>
<dbReference type="InterPro" id="IPR053185">
    <property type="entry name" value="SET_domain_protein"/>
</dbReference>
<dbReference type="PANTHER" id="PTHR47332">
    <property type="entry name" value="SET DOMAIN-CONTAINING PROTEIN 5"/>
    <property type="match status" value="1"/>
</dbReference>
<dbReference type="OrthoDB" id="5945798at2759"/>
<proteinExistence type="predicted"/>
<keyword evidence="3" id="KW-1185">Reference proteome</keyword>
<name>A0A9P5XZ73_9AGAR</name>
<dbReference type="InterPro" id="IPR001214">
    <property type="entry name" value="SET_dom"/>
</dbReference>
<evidence type="ECO:0000313" key="3">
    <source>
        <dbReference type="Proteomes" id="UP000807353"/>
    </source>
</evidence>
<dbReference type="EMBL" id="MU150311">
    <property type="protein sequence ID" value="KAF9459769.1"/>
    <property type="molecule type" value="Genomic_DNA"/>
</dbReference>
<dbReference type="Proteomes" id="UP000807353">
    <property type="component" value="Unassembled WGS sequence"/>
</dbReference>
<gene>
    <name evidence="2" type="ORF">BDZ94DRAFT_1224327</name>
</gene>
<dbReference type="Gene3D" id="2.170.270.10">
    <property type="entry name" value="SET domain"/>
    <property type="match status" value="1"/>
</dbReference>
<dbReference type="PANTHER" id="PTHR47332:SF4">
    <property type="entry name" value="SET DOMAIN-CONTAINING PROTEIN 5"/>
    <property type="match status" value="1"/>
</dbReference>
<evidence type="ECO:0000313" key="2">
    <source>
        <dbReference type="EMBL" id="KAF9459769.1"/>
    </source>
</evidence>
<organism evidence="2 3">
    <name type="scientific">Collybia nuda</name>
    <dbReference type="NCBI Taxonomy" id="64659"/>
    <lineage>
        <taxon>Eukaryota</taxon>
        <taxon>Fungi</taxon>
        <taxon>Dikarya</taxon>
        <taxon>Basidiomycota</taxon>
        <taxon>Agaricomycotina</taxon>
        <taxon>Agaricomycetes</taxon>
        <taxon>Agaricomycetidae</taxon>
        <taxon>Agaricales</taxon>
        <taxon>Tricholomatineae</taxon>
        <taxon>Clitocybaceae</taxon>
        <taxon>Collybia</taxon>
    </lineage>
</organism>
<feature type="domain" description="SET" evidence="1">
    <location>
        <begin position="1"/>
        <end position="161"/>
    </location>
</feature>